<proteinExistence type="predicted"/>
<dbReference type="PANTHER" id="PTHR46700">
    <property type="entry name" value="ARM REPEAT SUPERFAMILY PROTEIN"/>
    <property type="match status" value="1"/>
</dbReference>
<protein>
    <submittedName>
        <fullName evidence="1">Uncharacterized protein</fullName>
    </submittedName>
</protein>
<dbReference type="AlphaFoldDB" id="A0ABC8UYH0"/>
<evidence type="ECO:0000313" key="1">
    <source>
        <dbReference type="EMBL" id="CAK9185692.1"/>
    </source>
</evidence>
<dbReference type="Proteomes" id="UP001642360">
    <property type="component" value="Unassembled WGS sequence"/>
</dbReference>
<dbReference type="PANTHER" id="PTHR46700:SF1">
    <property type="entry name" value="ARM REPEAT SUPERFAMILY PROTEIN"/>
    <property type="match status" value="1"/>
</dbReference>
<sequence>MLSHKAYGARQAMVKAGIASSLLELTLLGSTLAQNRESRILECLTVDKGKHVPKKFGGGLSAIVSTPICGSSSSAVHPNHQFKEYLGKEDDKMSEKKKTVKNLVQQSLHNNMRRTVKRANQIYCFG</sequence>
<accession>A0ABC8UYH0</accession>
<dbReference type="EMBL" id="CAUOFW020009390">
    <property type="protein sequence ID" value="CAK9185692.1"/>
    <property type="molecule type" value="Genomic_DNA"/>
</dbReference>
<keyword evidence="2" id="KW-1185">Reference proteome</keyword>
<evidence type="ECO:0000313" key="2">
    <source>
        <dbReference type="Proteomes" id="UP001642360"/>
    </source>
</evidence>
<name>A0ABC8UYH0_9AQUA</name>
<reference evidence="1 2" key="1">
    <citation type="submission" date="2024-02" db="EMBL/GenBank/DDBJ databases">
        <authorList>
            <person name="Vignale AGUSTIN F."/>
            <person name="Sosa J E."/>
            <person name="Modenutti C."/>
        </authorList>
    </citation>
    <scope>NUCLEOTIDE SEQUENCE [LARGE SCALE GENOMIC DNA]</scope>
</reference>
<organism evidence="1 2">
    <name type="scientific">Ilex paraguariensis</name>
    <name type="common">yerba mate</name>
    <dbReference type="NCBI Taxonomy" id="185542"/>
    <lineage>
        <taxon>Eukaryota</taxon>
        <taxon>Viridiplantae</taxon>
        <taxon>Streptophyta</taxon>
        <taxon>Embryophyta</taxon>
        <taxon>Tracheophyta</taxon>
        <taxon>Spermatophyta</taxon>
        <taxon>Magnoliopsida</taxon>
        <taxon>eudicotyledons</taxon>
        <taxon>Gunneridae</taxon>
        <taxon>Pentapetalae</taxon>
        <taxon>asterids</taxon>
        <taxon>campanulids</taxon>
        <taxon>Aquifoliales</taxon>
        <taxon>Aquifoliaceae</taxon>
        <taxon>Ilex</taxon>
    </lineage>
</organism>
<gene>
    <name evidence="1" type="ORF">ILEXP_LOCUS56107</name>
</gene>
<comment type="caution">
    <text evidence="1">The sequence shown here is derived from an EMBL/GenBank/DDBJ whole genome shotgun (WGS) entry which is preliminary data.</text>
</comment>